<dbReference type="GO" id="GO:0006571">
    <property type="term" value="P:tyrosine biosynthetic process"/>
    <property type="evidence" value="ECO:0007669"/>
    <property type="project" value="InterPro"/>
</dbReference>
<dbReference type="PANTHER" id="PTHR21363">
    <property type="entry name" value="PREPHENATE DEHYDROGENASE"/>
    <property type="match status" value="1"/>
</dbReference>
<protein>
    <submittedName>
        <fullName evidence="3">Prephenate dehydrogenase/arogenate dehydrogenase family protein</fullName>
    </submittedName>
</protein>
<dbReference type="InterPro" id="IPR003099">
    <property type="entry name" value="Prephen_DH"/>
</dbReference>
<dbReference type="PROSITE" id="PS51176">
    <property type="entry name" value="PDH_ADH"/>
    <property type="match status" value="1"/>
</dbReference>
<dbReference type="RefSeq" id="WP_068806398.1">
    <property type="nucleotide sequence ID" value="NZ_MBFM01000003.1"/>
</dbReference>
<dbReference type="OrthoDB" id="9809920at2"/>
<dbReference type="InterPro" id="IPR046825">
    <property type="entry name" value="PDH_C"/>
</dbReference>
<accession>A0A7X7LVH3</accession>
<proteinExistence type="predicted"/>
<sequence length="297" mass="31065">MAAIGKLVVCGVGLIGGSFALALKRAGVVGSVVGIGRSRATLECARGLGIIDGIASDWAEALVDADMVLLAAPVGQMDPIMAAMAPHLRPGTLVTDAGSTKRDVVAAIERRLGAHLANVVPAHPIAGAEKSGPEAAFAELYDGRKVVLTPLCANAPDAVERVRAAWAACGATVVDMSPPEHDQVFAAVSHLPHLLAFGLVEDLARRPNAELLFSHAAGGFRDFTRIAASHPEMWRDICLANRVALLGELDQYVVELGRLRDLLEAGDGGGLEQVFDFARRARVAWGEGLPINSHSGE</sequence>
<reference evidence="3 4" key="1">
    <citation type="journal article" date="2020" name="Biotechnol. Biofuels">
        <title>New insights from the biogas microbiome by comprehensive genome-resolved metagenomics of nearly 1600 species originating from multiple anaerobic digesters.</title>
        <authorList>
            <person name="Campanaro S."/>
            <person name="Treu L."/>
            <person name="Rodriguez-R L.M."/>
            <person name="Kovalovszki A."/>
            <person name="Ziels R.M."/>
            <person name="Maus I."/>
            <person name="Zhu X."/>
            <person name="Kougias P.G."/>
            <person name="Basile A."/>
            <person name="Luo G."/>
            <person name="Schluter A."/>
            <person name="Konstantinidis K.T."/>
            <person name="Angelidaki I."/>
        </authorList>
    </citation>
    <scope>NUCLEOTIDE SEQUENCE [LARGE SCALE GENOMIC DNA]</scope>
    <source>
        <strain evidence="3">AS06rmzACSIP_256</strain>
    </source>
</reference>
<evidence type="ECO:0000256" key="1">
    <source>
        <dbReference type="ARBA" id="ARBA00023002"/>
    </source>
</evidence>
<gene>
    <name evidence="3" type="ORF">GX576_07105</name>
</gene>
<dbReference type="InterPro" id="IPR036291">
    <property type="entry name" value="NAD(P)-bd_dom_sf"/>
</dbReference>
<dbReference type="GO" id="GO:0008977">
    <property type="term" value="F:prephenate dehydrogenase (NAD+) activity"/>
    <property type="evidence" value="ECO:0007669"/>
    <property type="project" value="InterPro"/>
</dbReference>
<evidence type="ECO:0000259" key="2">
    <source>
        <dbReference type="PROSITE" id="PS51176"/>
    </source>
</evidence>
<dbReference type="PANTHER" id="PTHR21363:SF0">
    <property type="entry name" value="PREPHENATE DEHYDROGENASE [NADP(+)]"/>
    <property type="match status" value="1"/>
</dbReference>
<evidence type="ECO:0000313" key="4">
    <source>
        <dbReference type="Proteomes" id="UP000536534"/>
    </source>
</evidence>
<feature type="domain" description="Prephenate/arogenate dehydrogenase" evidence="2">
    <location>
        <begin position="5"/>
        <end position="293"/>
    </location>
</feature>
<dbReference type="EMBL" id="JAAYYV010000185">
    <property type="protein sequence ID" value="NLF54151.1"/>
    <property type="molecule type" value="Genomic_DNA"/>
</dbReference>
<dbReference type="Gene3D" id="3.40.50.720">
    <property type="entry name" value="NAD(P)-binding Rossmann-like Domain"/>
    <property type="match status" value="1"/>
</dbReference>
<keyword evidence="1" id="KW-0560">Oxidoreductase</keyword>
<dbReference type="InterPro" id="IPR046826">
    <property type="entry name" value="PDH_N"/>
</dbReference>
<dbReference type="InterPro" id="IPR050812">
    <property type="entry name" value="Preph/Arog_dehydrog"/>
</dbReference>
<dbReference type="Gene3D" id="1.10.3660.10">
    <property type="entry name" value="6-phosphogluconate dehydrogenase C-terminal like domain"/>
    <property type="match status" value="1"/>
</dbReference>
<dbReference type="SUPFAM" id="SSF51735">
    <property type="entry name" value="NAD(P)-binding Rossmann-fold domains"/>
    <property type="match status" value="1"/>
</dbReference>
<evidence type="ECO:0000313" key="3">
    <source>
        <dbReference type="EMBL" id="NLF54151.1"/>
    </source>
</evidence>
<dbReference type="Pfam" id="PF20463">
    <property type="entry name" value="PDH_C"/>
    <property type="match status" value="1"/>
</dbReference>
<organism evidence="3 4">
    <name type="scientific">Thauera phenolivorans</name>
    <dbReference type="NCBI Taxonomy" id="1792543"/>
    <lineage>
        <taxon>Bacteria</taxon>
        <taxon>Pseudomonadati</taxon>
        <taxon>Pseudomonadota</taxon>
        <taxon>Betaproteobacteria</taxon>
        <taxon>Rhodocyclales</taxon>
        <taxon>Zoogloeaceae</taxon>
        <taxon>Thauera</taxon>
    </lineage>
</organism>
<dbReference type="GO" id="GO:0004665">
    <property type="term" value="F:prephenate dehydrogenase (NADP+) activity"/>
    <property type="evidence" value="ECO:0007669"/>
    <property type="project" value="InterPro"/>
</dbReference>
<comment type="caution">
    <text evidence="3">The sequence shown here is derived from an EMBL/GenBank/DDBJ whole genome shotgun (WGS) entry which is preliminary data.</text>
</comment>
<dbReference type="FunFam" id="3.40.50.720:FF:000208">
    <property type="entry name" value="Prephenate dehydrogenase"/>
    <property type="match status" value="1"/>
</dbReference>
<dbReference type="Pfam" id="PF02153">
    <property type="entry name" value="PDH_N"/>
    <property type="match status" value="1"/>
</dbReference>
<dbReference type="Proteomes" id="UP000536534">
    <property type="component" value="Unassembled WGS sequence"/>
</dbReference>
<dbReference type="AlphaFoldDB" id="A0A7X7LVH3"/>
<dbReference type="InterPro" id="IPR008927">
    <property type="entry name" value="6-PGluconate_DH-like_C_sf"/>
</dbReference>
<dbReference type="SUPFAM" id="SSF48179">
    <property type="entry name" value="6-phosphogluconate dehydrogenase C-terminal domain-like"/>
    <property type="match status" value="1"/>
</dbReference>
<name>A0A7X7LVH3_9RHOO</name>
<dbReference type="GO" id="GO:0070403">
    <property type="term" value="F:NAD+ binding"/>
    <property type="evidence" value="ECO:0007669"/>
    <property type="project" value="InterPro"/>
</dbReference>